<dbReference type="EMBL" id="CALNXK010000038">
    <property type="protein sequence ID" value="CAH3123084.1"/>
    <property type="molecule type" value="Genomic_DNA"/>
</dbReference>
<dbReference type="Pfam" id="PF20700">
    <property type="entry name" value="Mutator"/>
    <property type="match status" value="2"/>
</dbReference>
<feature type="domain" description="Mutator-like transposase" evidence="2">
    <location>
        <begin position="62"/>
        <end position="200"/>
    </location>
</feature>
<accession>A0ABN8NUQ8</accession>
<feature type="region of interest" description="Disordered" evidence="1">
    <location>
        <begin position="535"/>
        <end position="555"/>
    </location>
</feature>
<evidence type="ECO:0000256" key="1">
    <source>
        <dbReference type="SAM" id="MobiDB-lite"/>
    </source>
</evidence>
<evidence type="ECO:0000259" key="2">
    <source>
        <dbReference type="Pfam" id="PF20700"/>
    </source>
</evidence>
<evidence type="ECO:0000313" key="4">
    <source>
        <dbReference type="Proteomes" id="UP001159405"/>
    </source>
</evidence>
<protein>
    <recommendedName>
        <fullName evidence="2">Mutator-like transposase domain-containing protein</fullName>
    </recommendedName>
</protein>
<evidence type="ECO:0000313" key="3">
    <source>
        <dbReference type="EMBL" id="CAH3123084.1"/>
    </source>
</evidence>
<comment type="caution">
    <text evidence="3">The sequence shown here is derived from an EMBL/GenBank/DDBJ whole genome shotgun (WGS) entry which is preliminary data.</text>
</comment>
<sequence length="662" mass="72174">MATVSVGTKSRDKKGFFVSSKEKGRREKLKNIWKRKCCNVEGDGGVSTKKKCIEAGSCNFRGRRVIELDVLARALDSGCSACGKALQLSNCQDETISGLGSFLYIMCSDPECGEVNVCTTNKSHRAAGAGRGRPVFYVNTKLAAGMLHAGIGVTHVNALLTSINLPAVGQNTLKAREREVGPAIEAVARNSCLEGLQLEKEYYFSFIGVGSMIGLSSGKVVGYSTRTKRCALCEAAKRNGKEPRSHDCRMNWTASSKSMEPDVAVELVKGAISAGAQVSVMVGDEDSATIKKVRESVTHEVDKWSDITHAKRSFGSHLYSLQPQHKGILSTKVINHFLKCFGYALSQNKDNVDGLEKNLKAIVPHAFGKHNKCDSSWCGFLKSPTTYKHKSLPRGKDLKGEKLEEDLNAVVDIFVQNSEKLAPLGSSQSNEALNNPIGSKAPKIPHYGGSESNDFRVACAVSQKNVGYSYVAKALHEIQLSPGRYCERYAGRVDRKIPLLAARTKTREYKKERRQRTERRASKLKQLEAREGKQYESGLGYRHDSSEEQTEIPPHTCRPDIQKVCAPACMKTVVFDLETSSRDQNCLTIKIPSLILAGDDAEICEIAAAEGKNTFQVYILPSNSITPAASAVNKLTVRSGVLHYDGQPVSSTSLVAGLSDLL</sequence>
<name>A0ABN8NUQ8_9CNID</name>
<dbReference type="Proteomes" id="UP001159405">
    <property type="component" value="Unassembled WGS sequence"/>
</dbReference>
<gene>
    <name evidence="3" type="ORF">PLOB_00029878</name>
</gene>
<feature type="domain" description="Mutator-like transposase" evidence="2">
    <location>
        <begin position="205"/>
        <end position="378"/>
    </location>
</feature>
<proteinExistence type="predicted"/>
<reference evidence="3 4" key="1">
    <citation type="submission" date="2022-05" db="EMBL/GenBank/DDBJ databases">
        <authorList>
            <consortium name="Genoscope - CEA"/>
            <person name="William W."/>
        </authorList>
    </citation>
    <scope>NUCLEOTIDE SEQUENCE [LARGE SCALE GENOMIC DNA]</scope>
</reference>
<dbReference type="InterPro" id="IPR049012">
    <property type="entry name" value="Mutator_transp_dom"/>
</dbReference>
<organism evidence="3 4">
    <name type="scientific">Porites lobata</name>
    <dbReference type="NCBI Taxonomy" id="104759"/>
    <lineage>
        <taxon>Eukaryota</taxon>
        <taxon>Metazoa</taxon>
        <taxon>Cnidaria</taxon>
        <taxon>Anthozoa</taxon>
        <taxon>Hexacorallia</taxon>
        <taxon>Scleractinia</taxon>
        <taxon>Fungiina</taxon>
        <taxon>Poritidae</taxon>
        <taxon>Porites</taxon>
    </lineage>
</organism>
<keyword evidence="4" id="KW-1185">Reference proteome</keyword>